<dbReference type="InterPro" id="IPR012337">
    <property type="entry name" value="RNaseH-like_sf"/>
</dbReference>
<dbReference type="PANTHER" id="PTHR37984">
    <property type="entry name" value="PROTEIN CBG26694"/>
    <property type="match status" value="1"/>
</dbReference>
<dbReference type="AlphaFoldDB" id="A0AAV1KWB2"/>
<organism evidence="2 3">
    <name type="scientific">Parnassius mnemosyne</name>
    <name type="common">clouded apollo</name>
    <dbReference type="NCBI Taxonomy" id="213953"/>
    <lineage>
        <taxon>Eukaryota</taxon>
        <taxon>Metazoa</taxon>
        <taxon>Ecdysozoa</taxon>
        <taxon>Arthropoda</taxon>
        <taxon>Hexapoda</taxon>
        <taxon>Insecta</taxon>
        <taxon>Pterygota</taxon>
        <taxon>Neoptera</taxon>
        <taxon>Endopterygota</taxon>
        <taxon>Lepidoptera</taxon>
        <taxon>Glossata</taxon>
        <taxon>Ditrysia</taxon>
        <taxon>Papilionoidea</taxon>
        <taxon>Papilionidae</taxon>
        <taxon>Parnassiinae</taxon>
        <taxon>Parnassini</taxon>
        <taxon>Parnassius</taxon>
        <taxon>Driopa</taxon>
    </lineage>
</organism>
<evidence type="ECO:0000259" key="1">
    <source>
        <dbReference type="PROSITE" id="PS50994"/>
    </source>
</evidence>
<feature type="domain" description="Integrase catalytic" evidence="1">
    <location>
        <begin position="1"/>
        <end position="141"/>
    </location>
</feature>
<name>A0AAV1KWB2_9NEOP</name>
<dbReference type="PROSITE" id="PS50994">
    <property type="entry name" value="INTEGRASE"/>
    <property type="match status" value="1"/>
</dbReference>
<reference evidence="2 3" key="1">
    <citation type="submission" date="2023-11" db="EMBL/GenBank/DDBJ databases">
        <authorList>
            <person name="Hedman E."/>
            <person name="Englund M."/>
            <person name="Stromberg M."/>
            <person name="Nyberg Akerstrom W."/>
            <person name="Nylinder S."/>
            <person name="Jareborg N."/>
            <person name="Kallberg Y."/>
            <person name="Kronander E."/>
        </authorList>
    </citation>
    <scope>NUCLEOTIDE SEQUENCE [LARGE SCALE GENOMIC DNA]</scope>
</reference>
<accession>A0AAV1KWB2</accession>
<evidence type="ECO:0000313" key="2">
    <source>
        <dbReference type="EMBL" id="CAK1586037.1"/>
    </source>
</evidence>
<dbReference type="InterPro" id="IPR001584">
    <property type="entry name" value="Integrase_cat-core"/>
</dbReference>
<comment type="caution">
    <text evidence="2">The sequence shown here is derived from an EMBL/GenBank/DDBJ whole genome shotgun (WGS) entry which is preliminary data.</text>
</comment>
<dbReference type="Gene3D" id="3.30.420.10">
    <property type="entry name" value="Ribonuclease H-like superfamily/Ribonuclease H"/>
    <property type="match status" value="1"/>
</dbReference>
<keyword evidence="3" id="KW-1185">Reference proteome</keyword>
<dbReference type="SUPFAM" id="SSF53098">
    <property type="entry name" value="Ribonuclease H-like"/>
    <property type="match status" value="1"/>
</dbReference>
<dbReference type="GO" id="GO:0003676">
    <property type="term" value="F:nucleic acid binding"/>
    <property type="evidence" value="ECO:0007669"/>
    <property type="project" value="InterPro"/>
</dbReference>
<proteinExistence type="predicted"/>
<dbReference type="EMBL" id="CAVLGL010000080">
    <property type="protein sequence ID" value="CAK1586037.1"/>
    <property type="molecule type" value="Genomic_DNA"/>
</dbReference>
<dbReference type="InterPro" id="IPR050951">
    <property type="entry name" value="Retrovirus_Pol_polyprotein"/>
</dbReference>
<dbReference type="GO" id="GO:0015074">
    <property type="term" value="P:DNA integration"/>
    <property type="evidence" value="ECO:0007669"/>
    <property type="project" value="InterPro"/>
</dbReference>
<dbReference type="InterPro" id="IPR036397">
    <property type="entry name" value="RNaseH_sf"/>
</dbReference>
<dbReference type="PANTHER" id="PTHR37984:SF5">
    <property type="entry name" value="PROTEIN NYNRIN-LIKE"/>
    <property type="match status" value="1"/>
</dbReference>
<dbReference type="Pfam" id="PF00665">
    <property type="entry name" value="rve"/>
    <property type="match status" value="1"/>
</dbReference>
<dbReference type="Proteomes" id="UP001314205">
    <property type="component" value="Unassembled WGS sequence"/>
</dbReference>
<sequence>MNGKRNEPEYAFVFIDGFTKYVHMIYTNDRTSETAIKCFQNLISIFGPPSRLITDQDKSMTSTEFNNFCERYGIQHHVVAKGASRANGQVERLMKVIKDNMSVIELSRPWHTALQELQLAINCTISKSTGKSPMELLLGKRCSPPAIKILQIDDDILTDDLEEVRLIAKKRMDERSLNDKTRFDKGKATIHSFKVGDFVLMRRHERHTTKLGSKFEGPMEILEILPNDRYRLKHVNLRGCSEKIASHDALRPAPIAQSDPFNDSDNSDELTLWAEKSVETEGASTSFADNVGSI</sequence>
<gene>
    <name evidence="2" type="ORF">PARMNEM_LOCUS7045</name>
</gene>
<protein>
    <recommendedName>
        <fullName evidence="1">Integrase catalytic domain-containing protein</fullName>
    </recommendedName>
</protein>
<evidence type="ECO:0000313" key="3">
    <source>
        <dbReference type="Proteomes" id="UP001314205"/>
    </source>
</evidence>